<keyword evidence="3" id="KW-1185">Reference proteome</keyword>
<dbReference type="RefSeq" id="WP_025847378.1">
    <property type="nucleotide sequence ID" value="NZ_BJOD01000010.1"/>
</dbReference>
<dbReference type="GeneID" id="82810468"/>
<dbReference type="EMBL" id="BJOD01000010">
    <property type="protein sequence ID" value="GED25099.1"/>
    <property type="molecule type" value="Genomic_DNA"/>
</dbReference>
<evidence type="ECO:0000313" key="2">
    <source>
        <dbReference type="EMBL" id="GED25099.1"/>
    </source>
</evidence>
<sequence length="75" mass="8641">MIVDTGKKISVPSTDLTENNRKKENISEIIEEMREQLVKLVQEKGISDSEVIVLSQCLDEYIVQFQIIMNRQSSK</sequence>
<gene>
    <name evidence="2" type="ORF">BAG01nite_12010</name>
</gene>
<feature type="coiled-coil region" evidence="1">
    <location>
        <begin position="16"/>
        <end position="43"/>
    </location>
</feature>
<dbReference type="InterPro" id="IPR037208">
    <property type="entry name" value="Spo0E-like_sf"/>
</dbReference>
<name>A0ABQ0SMI9_9BACL</name>
<organism evidence="2 3">
    <name type="scientific">Brevibacillus agri</name>
    <dbReference type="NCBI Taxonomy" id="51101"/>
    <lineage>
        <taxon>Bacteria</taxon>
        <taxon>Bacillati</taxon>
        <taxon>Bacillota</taxon>
        <taxon>Bacilli</taxon>
        <taxon>Bacillales</taxon>
        <taxon>Paenibacillaceae</taxon>
        <taxon>Brevibacillus</taxon>
    </lineage>
</organism>
<evidence type="ECO:0000313" key="3">
    <source>
        <dbReference type="Proteomes" id="UP000317180"/>
    </source>
</evidence>
<proteinExistence type="predicted"/>
<dbReference type="Gene3D" id="4.10.280.10">
    <property type="entry name" value="Helix-loop-helix DNA-binding domain"/>
    <property type="match status" value="1"/>
</dbReference>
<dbReference type="Proteomes" id="UP000317180">
    <property type="component" value="Unassembled WGS sequence"/>
</dbReference>
<evidence type="ECO:0000256" key="1">
    <source>
        <dbReference type="SAM" id="Coils"/>
    </source>
</evidence>
<dbReference type="Pfam" id="PF09388">
    <property type="entry name" value="SpoOE-like"/>
    <property type="match status" value="1"/>
</dbReference>
<reference evidence="2 3" key="1">
    <citation type="submission" date="2019-06" db="EMBL/GenBank/DDBJ databases">
        <title>Whole genome shotgun sequence of Brevibacillus agri NBRC 15538.</title>
        <authorList>
            <person name="Hosoyama A."/>
            <person name="Uohara A."/>
            <person name="Ohji S."/>
            <person name="Ichikawa N."/>
        </authorList>
    </citation>
    <scope>NUCLEOTIDE SEQUENCE [LARGE SCALE GENOMIC DNA]</scope>
    <source>
        <strain evidence="2 3">NBRC 15538</strain>
    </source>
</reference>
<evidence type="ECO:0008006" key="4">
    <source>
        <dbReference type="Google" id="ProtNLM"/>
    </source>
</evidence>
<dbReference type="SUPFAM" id="SSF140500">
    <property type="entry name" value="BAS1536-like"/>
    <property type="match status" value="1"/>
</dbReference>
<accession>A0ABQ0SMI9</accession>
<comment type="caution">
    <text evidence="2">The sequence shown here is derived from an EMBL/GenBank/DDBJ whole genome shotgun (WGS) entry which is preliminary data.</text>
</comment>
<dbReference type="InterPro" id="IPR036638">
    <property type="entry name" value="HLH_DNA-bd_sf"/>
</dbReference>
<dbReference type="InterPro" id="IPR018540">
    <property type="entry name" value="Spo0E-like"/>
</dbReference>
<keyword evidence="1" id="KW-0175">Coiled coil</keyword>
<protein>
    <recommendedName>
        <fullName evidence="4">Aspartyl-phosphate phosphatase Spo0E family protein</fullName>
    </recommendedName>
</protein>